<evidence type="ECO:0000256" key="4">
    <source>
        <dbReference type="ARBA" id="ARBA00022801"/>
    </source>
</evidence>
<feature type="domain" description="Peptidase S54 rhomboid" evidence="8">
    <location>
        <begin position="46"/>
        <end position="190"/>
    </location>
</feature>
<evidence type="ECO:0000256" key="2">
    <source>
        <dbReference type="ARBA" id="ARBA00009045"/>
    </source>
</evidence>
<dbReference type="Pfam" id="PF01694">
    <property type="entry name" value="Rhomboid"/>
    <property type="match status" value="1"/>
</dbReference>
<dbReference type="Gene3D" id="1.20.1540.10">
    <property type="entry name" value="Rhomboid-like"/>
    <property type="match status" value="1"/>
</dbReference>
<keyword evidence="5 7" id="KW-1133">Transmembrane helix</keyword>
<keyword evidence="10" id="KW-1185">Reference proteome</keyword>
<evidence type="ECO:0000259" key="8">
    <source>
        <dbReference type="Pfam" id="PF01694"/>
    </source>
</evidence>
<protein>
    <submittedName>
        <fullName evidence="9">Rhomboid family intramembrane serine protease</fullName>
    </submittedName>
</protein>
<dbReference type="PANTHER" id="PTHR43731">
    <property type="entry name" value="RHOMBOID PROTEASE"/>
    <property type="match status" value="1"/>
</dbReference>
<evidence type="ECO:0000256" key="3">
    <source>
        <dbReference type="ARBA" id="ARBA00022692"/>
    </source>
</evidence>
<evidence type="ECO:0000256" key="1">
    <source>
        <dbReference type="ARBA" id="ARBA00004141"/>
    </source>
</evidence>
<feature type="transmembrane region" description="Helical" evidence="7">
    <location>
        <begin position="137"/>
        <end position="158"/>
    </location>
</feature>
<dbReference type="GO" id="GO:0016020">
    <property type="term" value="C:membrane"/>
    <property type="evidence" value="ECO:0007669"/>
    <property type="project" value="UniProtKB-SubCell"/>
</dbReference>
<evidence type="ECO:0000256" key="5">
    <source>
        <dbReference type="ARBA" id="ARBA00022989"/>
    </source>
</evidence>
<accession>A0A3S2UMW6</accession>
<dbReference type="EMBL" id="SACK01000002">
    <property type="protein sequence ID" value="RVU01614.1"/>
    <property type="molecule type" value="Genomic_DNA"/>
</dbReference>
<dbReference type="AlphaFoldDB" id="A0A3S2UMW6"/>
<feature type="transmembrane region" description="Helical" evidence="7">
    <location>
        <begin position="110"/>
        <end position="131"/>
    </location>
</feature>
<keyword evidence="6 7" id="KW-0472">Membrane</keyword>
<comment type="subcellular location">
    <subcellularLocation>
        <location evidence="1">Membrane</location>
        <topology evidence="1">Multi-pass membrane protein</topology>
    </subcellularLocation>
</comment>
<evidence type="ECO:0000256" key="7">
    <source>
        <dbReference type="SAM" id="Phobius"/>
    </source>
</evidence>
<dbReference type="RefSeq" id="WP_127703986.1">
    <property type="nucleotide sequence ID" value="NZ_SACK01000002.1"/>
</dbReference>
<dbReference type="InterPro" id="IPR022764">
    <property type="entry name" value="Peptidase_S54_rhomboid_dom"/>
</dbReference>
<dbReference type="GO" id="GO:0006508">
    <property type="term" value="P:proteolysis"/>
    <property type="evidence" value="ECO:0007669"/>
    <property type="project" value="UniProtKB-KW"/>
</dbReference>
<dbReference type="SUPFAM" id="SSF144091">
    <property type="entry name" value="Rhomboid-like"/>
    <property type="match status" value="1"/>
</dbReference>
<keyword evidence="4" id="KW-0378">Hydrolase</keyword>
<keyword evidence="3 7" id="KW-0812">Transmembrane</keyword>
<sequence>MSEYLQIAPVASIIFFFTIITSLYAFYNENALNNMILHPYSVSRKQRLYTLITSGFIHNDWMHLIFNMYSFYIFAFYLETVIGHWQFLVLYMVTLVVSDLPTVYKNRDHYGYRSLGASGAISAVVFSFILFNPTSKMGIVLIPVMIPAYIFGILYLVYCSYASKYSHDRINHDAHLYGALSGIVITIILRPEAVNIFLTELGLRG</sequence>
<reference evidence="9 10" key="1">
    <citation type="submission" date="2019-01" db="EMBL/GenBank/DDBJ databases">
        <authorList>
            <person name="Chen W.-M."/>
        </authorList>
    </citation>
    <scope>NUCLEOTIDE SEQUENCE [LARGE SCALE GENOMIC DNA]</scope>
    <source>
        <strain evidence="9 10">YBJ-36</strain>
    </source>
</reference>
<evidence type="ECO:0000313" key="10">
    <source>
        <dbReference type="Proteomes" id="UP000282759"/>
    </source>
</evidence>
<comment type="similarity">
    <text evidence="2">Belongs to the peptidase S54 family.</text>
</comment>
<dbReference type="PANTHER" id="PTHR43731:SF14">
    <property type="entry name" value="PRESENILIN-ASSOCIATED RHOMBOID-LIKE PROTEIN, MITOCHONDRIAL"/>
    <property type="match status" value="1"/>
</dbReference>
<evidence type="ECO:0000256" key="6">
    <source>
        <dbReference type="ARBA" id="ARBA00023136"/>
    </source>
</evidence>
<dbReference type="InterPro" id="IPR035952">
    <property type="entry name" value="Rhomboid-like_sf"/>
</dbReference>
<dbReference type="Proteomes" id="UP000282759">
    <property type="component" value="Unassembled WGS sequence"/>
</dbReference>
<gene>
    <name evidence="9" type="ORF">EOD41_06525</name>
</gene>
<comment type="caution">
    <text evidence="9">The sequence shown here is derived from an EMBL/GenBank/DDBJ whole genome shotgun (WGS) entry which is preliminary data.</text>
</comment>
<feature type="transmembrane region" description="Helical" evidence="7">
    <location>
        <begin position="72"/>
        <end position="98"/>
    </location>
</feature>
<organism evidence="9 10">
    <name type="scientific">Mucilaginibacter limnophilus</name>
    <dbReference type="NCBI Taxonomy" id="1932778"/>
    <lineage>
        <taxon>Bacteria</taxon>
        <taxon>Pseudomonadati</taxon>
        <taxon>Bacteroidota</taxon>
        <taxon>Sphingobacteriia</taxon>
        <taxon>Sphingobacteriales</taxon>
        <taxon>Sphingobacteriaceae</taxon>
        <taxon>Mucilaginibacter</taxon>
    </lineage>
</organism>
<evidence type="ECO:0000313" key="9">
    <source>
        <dbReference type="EMBL" id="RVU01614.1"/>
    </source>
</evidence>
<dbReference type="OrthoDB" id="9807874at2"/>
<name>A0A3S2UMW6_9SPHI</name>
<keyword evidence="9" id="KW-0645">Protease</keyword>
<dbReference type="GO" id="GO:0004252">
    <property type="term" value="F:serine-type endopeptidase activity"/>
    <property type="evidence" value="ECO:0007669"/>
    <property type="project" value="InterPro"/>
</dbReference>
<proteinExistence type="inferred from homology"/>
<feature type="transmembrane region" description="Helical" evidence="7">
    <location>
        <begin position="6"/>
        <end position="27"/>
    </location>
</feature>
<dbReference type="InterPro" id="IPR050925">
    <property type="entry name" value="Rhomboid_protease_S54"/>
</dbReference>